<dbReference type="GO" id="GO:0008253">
    <property type="term" value="F:5'-nucleotidase activity"/>
    <property type="evidence" value="ECO:0007669"/>
    <property type="project" value="InterPro"/>
</dbReference>
<evidence type="ECO:0000256" key="3">
    <source>
        <dbReference type="PIRNR" id="PIRNR021362"/>
    </source>
</evidence>
<feature type="active site" description="Nucleophile" evidence="4">
    <location>
        <position position="8"/>
    </location>
</feature>
<dbReference type="InterPro" id="IPR036412">
    <property type="entry name" value="HAD-like_sf"/>
</dbReference>
<gene>
    <name evidence="5" type="ORF">SAMN02983006_00050</name>
</gene>
<dbReference type="RefSeq" id="WP_089857877.1">
    <property type="nucleotide sequence ID" value="NZ_FOTI01000001.1"/>
</dbReference>
<dbReference type="GO" id="GO:0009264">
    <property type="term" value="P:deoxyribonucleotide catabolic process"/>
    <property type="evidence" value="ECO:0007669"/>
    <property type="project" value="InterPro"/>
</dbReference>
<dbReference type="Gene3D" id="3.40.50.1000">
    <property type="entry name" value="HAD superfamily/HAD-like"/>
    <property type="match status" value="1"/>
</dbReference>
<dbReference type="SUPFAM" id="SSF56784">
    <property type="entry name" value="HAD-like"/>
    <property type="match status" value="1"/>
</dbReference>
<evidence type="ECO:0000256" key="2">
    <source>
        <dbReference type="ARBA" id="ARBA00022801"/>
    </source>
</evidence>
<dbReference type="InterPro" id="IPR023214">
    <property type="entry name" value="HAD_sf"/>
</dbReference>
<evidence type="ECO:0000256" key="1">
    <source>
        <dbReference type="ARBA" id="ARBA00009589"/>
    </source>
</evidence>
<dbReference type="InterPro" id="IPR009206">
    <property type="entry name" value="Nucleotidase_putative"/>
</dbReference>
<proteinExistence type="inferred from homology"/>
<evidence type="ECO:0000313" key="6">
    <source>
        <dbReference type="Proteomes" id="UP000199006"/>
    </source>
</evidence>
<feature type="active site" description="Proton donor" evidence="4">
    <location>
        <position position="10"/>
    </location>
</feature>
<dbReference type="STRING" id="29563.SAMN02983006_00050"/>
<dbReference type="PANTHER" id="PTHR35134">
    <property type="entry name" value="NUCLEOTIDASE YQFW-RELATED"/>
    <property type="match status" value="1"/>
</dbReference>
<dbReference type="PANTHER" id="PTHR35134:SF2">
    <property type="entry name" value="NUCLEOTIDASE YQFW-RELATED"/>
    <property type="match status" value="1"/>
</dbReference>
<evidence type="ECO:0000256" key="4">
    <source>
        <dbReference type="PIRSR" id="PIRSR610708-1"/>
    </source>
</evidence>
<evidence type="ECO:0000313" key="5">
    <source>
        <dbReference type="EMBL" id="SFL06903.1"/>
    </source>
</evidence>
<dbReference type="Proteomes" id="UP000199006">
    <property type="component" value="Unassembled WGS sequence"/>
</dbReference>
<accession>A0A1I4ENW4</accession>
<reference evidence="5 6" key="1">
    <citation type="submission" date="2016-10" db="EMBL/GenBank/DDBJ databases">
        <authorList>
            <person name="de Groot N.N."/>
        </authorList>
    </citation>
    <scope>NUCLEOTIDE SEQUENCE [LARGE SCALE GENOMIC DNA]</scope>
    <source>
        <strain evidence="5 6">ATCC 51327</strain>
    </source>
</reference>
<dbReference type="InterPro" id="IPR010708">
    <property type="entry name" value="5'(3')-deoxyribonucleotidase"/>
</dbReference>
<protein>
    <recommendedName>
        <fullName evidence="3">Nucleotidase</fullName>
        <ecNumber evidence="3">3.1.3.-</ecNumber>
    </recommendedName>
</protein>
<dbReference type="EMBL" id="FOTI01000001">
    <property type="protein sequence ID" value="SFL06903.1"/>
    <property type="molecule type" value="Genomic_DNA"/>
</dbReference>
<organism evidence="5 6">
    <name type="scientific">Halanaerobium salsuginis</name>
    <dbReference type="NCBI Taxonomy" id="29563"/>
    <lineage>
        <taxon>Bacteria</taxon>
        <taxon>Bacillati</taxon>
        <taxon>Bacillota</taxon>
        <taxon>Clostridia</taxon>
        <taxon>Halanaerobiales</taxon>
        <taxon>Halanaerobiaceae</taxon>
        <taxon>Halanaerobium</taxon>
    </lineage>
</organism>
<dbReference type="InterPro" id="IPR052419">
    <property type="entry name" value="5_3-deoxyribonucleotidase-like"/>
</dbReference>
<comment type="similarity">
    <text evidence="1 3">Belongs to the 5'(3')-deoxyribonucleotidase family.</text>
</comment>
<keyword evidence="2 3" id="KW-0378">Hydrolase</keyword>
<dbReference type="OrthoDB" id="2471595at2"/>
<dbReference type="Pfam" id="PF06941">
    <property type="entry name" value="NT5C"/>
    <property type="match status" value="1"/>
</dbReference>
<dbReference type="PIRSF" id="PIRSF021362">
    <property type="entry name" value="UCP021362_HAD"/>
    <property type="match status" value="1"/>
</dbReference>
<keyword evidence="6" id="KW-1185">Reference proteome</keyword>
<sequence length="199" mass="22754">MKLNLGIDIDGVLTDEGPHTDSVWQKNISSYLDRKVELQEFTYNLQQAFGLTEDELIGFIEKKLPDVYKNAVPAAEAASTLLNLKEQGHKLILITARDKKFRHLTENWLAENKIPYHELYHEHDKAPLALTKNIDLFIDDNKENALSLAAAGIPVLLVNQYHNFDFKTTAKIKRVNNWSEITKQIELFLAEYTMSGKLS</sequence>
<dbReference type="EC" id="3.1.3.-" evidence="3"/>
<dbReference type="AlphaFoldDB" id="A0A1I4ENW4"/>
<name>A0A1I4ENW4_9FIRM</name>